<dbReference type="Pfam" id="PF12900">
    <property type="entry name" value="Pyridox_ox_2"/>
    <property type="match status" value="1"/>
</dbReference>
<dbReference type="InterPro" id="IPR012349">
    <property type="entry name" value="Split_barrel_FMN-bd"/>
</dbReference>
<proteinExistence type="predicted"/>
<evidence type="ECO:0000313" key="2">
    <source>
        <dbReference type="Proteomes" id="UP000217784"/>
    </source>
</evidence>
<evidence type="ECO:0000313" key="1">
    <source>
        <dbReference type="EMBL" id="PAV06224.1"/>
    </source>
</evidence>
<dbReference type="EMBL" id="LMVM01000001">
    <property type="protein sequence ID" value="PAV06224.1"/>
    <property type="molecule type" value="Genomic_DNA"/>
</dbReference>
<dbReference type="OrthoDB" id="953at2157"/>
<gene>
    <name evidence="1" type="ORF">ASJ80_15450</name>
</gene>
<organism evidence="1 2">
    <name type="scientific">Methanobacterium bryantii</name>
    <dbReference type="NCBI Taxonomy" id="2161"/>
    <lineage>
        <taxon>Archaea</taxon>
        <taxon>Methanobacteriati</taxon>
        <taxon>Methanobacteriota</taxon>
        <taxon>Methanomada group</taxon>
        <taxon>Methanobacteria</taxon>
        <taxon>Methanobacteriales</taxon>
        <taxon>Methanobacteriaceae</taxon>
        <taxon>Methanobacterium</taxon>
    </lineage>
</organism>
<accession>A0A2A2HAE0</accession>
<dbReference type="Gene3D" id="2.30.110.10">
    <property type="entry name" value="Electron Transport, Fmn-binding Protein, Chain A"/>
    <property type="match status" value="1"/>
</dbReference>
<dbReference type="PANTHER" id="PTHR34071:SF2">
    <property type="entry name" value="FLAVIN-NUCLEOTIDE-BINDING PROTEIN"/>
    <property type="match status" value="1"/>
</dbReference>
<protein>
    <submittedName>
        <fullName evidence="1">NimA protein</fullName>
    </submittedName>
</protein>
<dbReference type="AlphaFoldDB" id="A0A2A2HAE0"/>
<dbReference type="InterPro" id="IPR024747">
    <property type="entry name" value="Pyridox_Oxase-rel"/>
</dbReference>
<dbReference type="Proteomes" id="UP000217784">
    <property type="component" value="Unassembled WGS sequence"/>
</dbReference>
<dbReference type="SUPFAM" id="SSF50475">
    <property type="entry name" value="FMN-binding split barrel"/>
    <property type="match status" value="1"/>
</dbReference>
<sequence length="155" mass="17806">MQYRMRKHQLSEEEITKLLTKQPVGNLATINENGYPYVVPVHFTYHEGKIYIHGLPKGQKISNIQANEKVCFETYFMKGFILDEKPCDVNTEYESIVIMGTAVIIDNFDLKEAVLNKIVKKYTPHLKGTKMPDNVIRGTGVIEVTIEECTGKYYK</sequence>
<comment type="caution">
    <text evidence="1">The sequence shown here is derived from an EMBL/GenBank/DDBJ whole genome shotgun (WGS) entry which is preliminary data.</text>
</comment>
<keyword evidence="2" id="KW-1185">Reference proteome</keyword>
<name>A0A2A2HAE0_METBR</name>
<reference evidence="1 2" key="1">
    <citation type="journal article" date="2017" name="BMC Genomics">
        <title>Genomic analysis of methanogenic archaea reveals a shift towards energy conservation.</title>
        <authorList>
            <person name="Gilmore S.P."/>
            <person name="Henske J.K."/>
            <person name="Sexton J.A."/>
            <person name="Solomon K.V."/>
            <person name="Seppala S."/>
            <person name="Yoo J.I."/>
            <person name="Huyett L.M."/>
            <person name="Pressman A."/>
            <person name="Cogan J.Z."/>
            <person name="Kivenson V."/>
            <person name="Peng X."/>
            <person name="Tan Y."/>
            <person name="Valentine D.L."/>
            <person name="O'Malley M.A."/>
        </authorList>
    </citation>
    <scope>NUCLEOTIDE SEQUENCE [LARGE SCALE GENOMIC DNA]</scope>
    <source>
        <strain evidence="1 2">M.o.H.</strain>
    </source>
</reference>
<dbReference type="RefSeq" id="WP_069584577.1">
    <property type="nucleotide sequence ID" value="NZ_LMVM01000001.1"/>
</dbReference>
<dbReference type="PANTHER" id="PTHR34071">
    <property type="entry name" value="5-NITROIMIDAZOLE ANTIBIOTICS RESISTANCE PROTEIN, NIMA-FAMILY-RELATED PROTEIN-RELATED"/>
    <property type="match status" value="1"/>
</dbReference>